<organism evidence="2 3">
    <name type="scientific">Demequina capsici</name>
    <dbReference type="NCBI Taxonomy" id="3075620"/>
    <lineage>
        <taxon>Bacteria</taxon>
        <taxon>Bacillati</taxon>
        <taxon>Actinomycetota</taxon>
        <taxon>Actinomycetes</taxon>
        <taxon>Micrococcales</taxon>
        <taxon>Demequinaceae</taxon>
        <taxon>Demequina</taxon>
    </lineage>
</organism>
<keyword evidence="1" id="KW-1133">Transmembrane helix</keyword>
<dbReference type="AlphaFoldDB" id="A0AA96F8L0"/>
<dbReference type="EMBL" id="CP134879">
    <property type="protein sequence ID" value="WNM25249.1"/>
    <property type="molecule type" value="Genomic_DNA"/>
</dbReference>
<dbReference type="RefSeq" id="WP_313500057.1">
    <property type="nucleotide sequence ID" value="NZ_CP134879.1"/>
</dbReference>
<reference evidence="2 3" key="1">
    <citation type="submission" date="2023-09" db="EMBL/GenBank/DDBJ databases">
        <title>Demequina sp. a novel bacteria isolated from Capsicum annuum.</title>
        <authorList>
            <person name="Humaira Z."/>
            <person name="Lee J."/>
            <person name="Cho D."/>
        </authorList>
    </citation>
    <scope>NUCLEOTIDE SEQUENCE [LARGE SCALE GENOMIC DNA]</scope>
    <source>
        <strain evidence="2 3">OYTSA14</strain>
    </source>
</reference>
<evidence type="ECO:0000313" key="3">
    <source>
        <dbReference type="Proteomes" id="UP001304125"/>
    </source>
</evidence>
<keyword evidence="1" id="KW-0812">Transmembrane</keyword>
<accession>A0AA96F8L0</accession>
<evidence type="ECO:0000313" key="2">
    <source>
        <dbReference type="EMBL" id="WNM25249.1"/>
    </source>
</evidence>
<gene>
    <name evidence="2" type="ORF">RN606_03620</name>
</gene>
<name>A0AA96F8L0_9MICO</name>
<evidence type="ECO:0000256" key="1">
    <source>
        <dbReference type="SAM" id="Phobius"/>
    </source>
</evidence>
<keyword evidence="3" id="KW-1185">Reference proteome</keyword>
<protein>
    <submittedName>
        <fullName evidence="2">Uncharacterized protein</fullName>
    </submittedName>
</protein>
<feature type="transmembrane region" description="Helical" evidence="1">
    <location>
        <begin position="21"/>
        <end position="41"/>
    </location>
</feature>
<dbReference type="Proteomes" id="UP001304125">
    <property type="component" value="Chromosome"/>
</dbReference>
<keyword evidence="1" id="KW-0472">Membrane</keyword>
<sequence>MDETTDEGFATLEEYKPAVPSAARAVVYYAGIVAIAASFIWPDVDTLTRVGLAVGFVASSLGVAFRTR</sequence>
<proteinExistence type="predicted"/>
<feature type="transmembrane region" description="Helical" evidence="1">
    <location>
        <begin position="47"/>
        <end position="65"/>
    </location>
</feature>